<gene>
    <name evidence="1" type="ORF">XDN619_LOCUS11791</name>
</gene>
<dbReference type="Proteomes" id="UP000663887">
    <property type="component" value="Unassembled WGS sequence"/>
</dbReference>
<accession>A0A816QXX3</accession>
<evidence type="ECO:0000313" key="2">
    <source>
        <dbReference type="Proteomes" id="UP000663887"/>
    </source>
</evidence>
<protein>
    <submittedName>
        <fullName evidence="1">Uncharacterized protein</fullName>
    </submittedName>
</protein>
<name>A0A816QXX3_9BILA</name>
<reference evidence="1" key="1">
    <citation type="submission" date="2021-02" db="EMBL/GenBank/DDBJ databases">
        <authorList>
            <person name="Nowell W R."/>
        </authorList>
    </citation>
    <scope>NUCLEOTIDE SEQUENCE</scope>
</reference>
<dbReference type="EMBL" id="CAJNRG010004545">
    <property type="protein sequence ID" value="CAF2066948.1"/>
    <property type="molecule type" value="Genomic_DNA"/>
</dbReference>
<dbReference type="Pfam" id="PF14223">
    <property type="entry name" value="Retrotran_gag_2"/>
    <property type="match status" value="1"/>
</dbReference>
<proteinExistence type="predicted"/>
<evidence type="ECO:0000313" key="1">
    <source>
        <dbReference type="EMBL" id="CAF2066948.1"/>
    </source>
</evidence>
<dbReference type="AlphaFoldDB" id="A0A816QXX3"/>
<organism evidence="1 2">
    <name type="scientific">Rotaria magnacalcarata</name>
    <dbReference type="NCBI Taxonomy" id="392030"/>
    <lineage>
        <taxon>Eukaryota</taxon>
        <taxon>Metazoa</taxon>
        <taxon>Spiralia</taxon>
        <taxon>Gnathifera</taxon>
        <taxon>Rotifera</taxon>
        <taxon>Eurotatoria</taxon>
        <taxon>Bdelloidea</taxon>
        <taxon>Philodinida</taxon>
        <taxon>Philodinidae</taxon>
        <taxon>Rotaria</taxon>
    </lineage>
</organism>
<feature type="non-terminal residue" evidence="1">
    <location>
        <position position="128"/>
    </location>
</feature>
<sequence>MNEPTAKRMFELLEQVHTSRSAATLATAHAKHRALRMPEGGDINKHLAEYEQILGEIRTLGGQISEEQLAWGALLSLPQSWKPTVNQIANRRQGAMTYQNIRADLLLEAEFNKAFETSTKSTEDGAKA</sequence>
<comment type="caution">
    <text evidence="1">The sequence shown here is derived from an EMBL/GenBank/DDBJ whole genome shotgun (WGS) entry which is preliminary data.</text>
</comment>